<sequence>MMRHSFISQTSKTMLLIIDLQAGLEPVISDFAHAVNQTDKLINAAMAFDIPYLFTEQNPSKLGKSSEQLLPFINSNNCYHKMHFSACQEAQFNRQLTDFNRQQIVVTGTESHVCVLQTCLDLIANGYQVFVVEDAIASRNEKHKELAVKQLSAAGAIITCTESVIFQWLEKAGTEQFRALLQLIK</sequence>
<dbReference type="InterPro" id="IPR000868">
    <property type="entry name" value="Isochorismatase-like_dom"/>
</dbReference>
<name>A0A3A3EPB6_9GAMM</name>
<proteinExistence type="predicted"/>
<evidence type="ECO:0000313" key="3">
    <source>
        <dbReference type="Proteomes" id="UP000265938"/>
    </source>
</evidence>
<protein>
    <submittedName>
        <fullName evidence="2">Isochorismatase family protein</fullName>
    </submittedName>
</protein>
<evidence type="ECO:0000259" key="1">
    <source>
        <dbReference type="Pfam" id="PF00857"/>
    </source>
</evidence>
<organism evidence="2 3">
    <name type="scientific">Pseudoalteromonas gelatinilytica</name>
    <dbReference type="NCBI Taxonomy" id="1703256"/>
    <lineage>
        <taxon>Bacteria</taxon>
        <taxon>Pseudomonadati</taxon>
        <taxon>Pseudomonadota</taxon>
        <taxon>Gammaproteobacteria</taxon>
        <taxon>Alteromonadales</taxon>
        <taxon>Pseudoalteromonadaceae</taxon>
        <taxon>Pseudoalteromonas</taxon>
    </lineage>
</organism>
<comment type="caution">
    <text evidence="2">The sequence shown here is derived from an EMBL/GenBank/DDBJ whole genome shotgun (WGS) entry which is preliminary data.</text>
</comment>
<dbReference type="Gene3D" id="3.40.50.850">
    <property type="entry name" value="Isochorismatase-like"/>
    <property type="match status" value="1"/>
</dbReference>
<dbReference type="AlphaFoldDB" id="A0A3A3EPB6"/>
<gene>
    <name evidence="2" type="ORF">D4741_11355</name>
</gene>
<dbReference type="PANTHER" id="PTHR14119">
    <property type="entry name" value="HYDROLASE"/>
    <property type="match status" value="1"/>
</dbReference>
<dbReference type="Proteomes" id="UP000265938">
    <property type="component" value="Unassembled WGS sequence"/>
</dbReference>
<dbReference type="InterPro" id="IPR036380">
    <property type="entry name" value="Isochorismatase-like_sf"/>
</dbReference>
<dbReference type="Pfam" id="PF00857">
    <property type="entry name" value="Isochorismatase"/>
    <property type="match status" value="1"/>
</dbReference>
<evidence type="ECO:0000313" key="2">
    <source>
        <dbReference type="EMBL" id="RJF35566.1"/>
    </source>
</evidence>
<dbReference type="InterPro" id="IPR050993">
    <property type="entry name" value="Isochorismatase_domain"/>
</dbReference>
<reference evidence="2 3" key="1">
    <citation type="submission" date="2018-09" db="EMBL/GenBank/DDBJ databases">
        <title>Identification of marine bacteria producing industrial enzymes.</title>
        <authorList>
            <person name="Cheng T.H."/>
            <person name="Saidin J."/>
            <person name="Muhd D.D."/>
            <person name="Isa M.N.M."/>
            <person name="Bakar M.F.A."/>
            <person name="Ismail N."/>
        </authorList>
    </citation>
    <scope>NUCLEOTIDE SEQUENCE [LARGE SCALE GENOMIC DNA]</scope>
    <source>
        <strain evidence="2 3">MNAD 1.6</strain>
    </source>
</reference>
<dbReference type="EMBL" id="QYSE01000002">
    <property type="protein sequence ID" value="RJF35566.1"/>
    <property type="molecule type" value="Genomic_DNA"/>
</dbReference>
<dbReference type="RefSeq" id="WP_119853041.1">
    <property type="nucleotide sequence ID" value="NZ_QYSE01000002.1"/>
</dbReference>
<accession>A0A3A3EPB6</accession>
<feature type="domain" description="Isochorismatase-like" evidence="1">
    <location>
        <begin position="13"/>
        <end position="162"/>
    </location>
</feature>
<dbReference type="PANTHER" id="PTHR14119:SF3">
    <property type="entry name" value="ISOCHORISMATASE DOMAIN-CONTAINING PROTEIN 2"/>
    <property type="match status" value="1"/>
</dbReference>
<dbReference type="SUPFAM" id="SSF52499">
    <property type="entry name" value="Isochorismatase-like hydrolases"/>
    <property type="match status" value="1"/>
</dbReference>